<dbReference type="Gene3D" id="1.20.5.440">
    <property type="entry name" value="ATP synthase delta/epsilon subunit, C-terminal domain"/>
    <property type="match status" value="1"/>
</dbReference>
<evidence type="ECO:0000259" key="12">
    <source>
        <dbReference type="Pfam" id="PF02823"/>
    </source>
</evidence>
<keyword evidence="6 9" id="KW-0472">Membrane</keyword>
<evidence type="ECO:0000256" key="2">
    <source>
        <dbReference type="ARBA" id="ARBA00005712"/>
    </source>
</evidence>
<dbReference type="InterPro" id="IPR020547">
    <property type="entry name" value="ATP_synth_F1_esu_C"/>
</dbReference>
<dbReference type="HAMAP" id="MF_00530">
    <property type="entry name" value="ATP_synth_epsil_bac"/>
    <property type="match status" value="1"/>
</dbReference>
<dbReference type="EMBL" id="WHNX01000035">
    <property type="protein sequence ID" value="MPW26999.1"/>
    <property type="molecule type" value="Genomic_DNA"/>
</dbReference>
<accession>A0A6A7KBR5</accession>
<dbReference type="InterPro" id="IPR020546">
    <property type="entry name" value="ATP_synth_F1_dsu/esu_N"/>
</dbReference>
<dbReference type="SUPFAM" id="SSF51344">
    <property type="entry name" value="Epsilon subunit of F1F0-ATP synthase N-terminal domain"/>
    <property type="match status" value="1"/>
</dbReference>
<dbReference type="InterPro" id="IPR001469">
    <property type="entry name" value="ATP_synth_F1_dsu/esu"/>
</dbReference>
<proteinExistence type="inferred from homology"/>
<dbReference type="Proteomes" id="UP000440004">
    <property type="component" value="Unassembled WGS sequence"/>
</dbReference>
<dbReference type="CDD" id="cd12152">
    <property type="entry name" value="F1-ATPase_delta"/>
    <property type="match status" value="1"/>
</dbReference>
<dbReference type="SUPFAM" id="SSF46604">
    <property type="entry name" value="Epsilon subunit of F1F0-ATP synthase C-terminal domain"/>
    <property type="match status" value="1"/>
</dbReference>
<organism evidence="13 14">
    <name type="scientific">Alkalibaculum sporogenes</name>
    <dbReference type="NCBI Taxonomy" id="2655001"/>
    <lineage>
        <taxon>Bacteria</taxon>
        <taxon>Bacillati</taxon>
        <taxon>Bacillota</taxon>
        <taxon>Clostridia</taxon>
        <taxon>Eubacteriales</taxon>
        <taxon>Eubacteriaceae</taxon>
        <taxon>Alkalibaculum</taxon>
    </lineage>
</organism>
<protein>
    <recommendedName>
        <fullName evidence="9">ATP synthase epsilon chain</fullName>
    </recommendedName>
    <alternativeName>
        <fullName evidence="9">ATP synthase F1 sector epsilon subunit</fullName>
    </alternativeName>
    <alternativeName>
        <fullName evidence="9">F-ATPase epsilon subunit</fullName>
    </alternativeName>
</protein>
<evidence type="ECO:0000256" key="4">
    <source>
        <dbReference type="ARBA" id="ARBA00022475"/>
    </source>
</evidence>
<keyword evidence="3 9" id="KW-0813">Transport</keyword>
<dbReference type="InterPro" id="IPR036771">
    <property type="entry name" value="ATPsynth_dsu/esu_N"/>
</dbReference>
<keyword evidence="14" id="KW-1185">Reference proteome</keyword>
<evidence type="ECO:0000313" key="14">
    <source>
        <dbReference type="Proteomes" id="UP000440004"/>
    </source>
</evidence>
<comment type="caution">
    <text evidence="13">The sequence shown here is derived from an EMBL/GenBank/DDBJ whole genome shotgun (WGS) entry which is preliminary data.</text>
</comment>
<comment type="subunit">
    <text evidence="9 10">F-type ATPases have 2 components, CF(1) - the catalytic core - and CF(0) - the membrane proton channel. CF(1) has five subunits: alpha(3), beta(3), gamma(1), delta(1), epsilon(1). CF(0) has three main subunits: a, b and c.</text>
</comment>
<comment type="function">
    <text evidence="9">Produces ATP from ADP in the presence of a proton gradient across the membrane.</text>
</comment>
<keyword evidence="9" id="KW-0375">Hydrogen ion transport</keyword>
<dbReference type="Pfam" id="PF00401">
    <property type="entry name" value="ATP-synt_DE"/>
    <property type="match status" value="1"/>
</dbReference>
<keyword evidence="7 9" id="KW-0139">CF(1)</keyword>
<keyword evidence="4 9" id="KW-1003">Cell membrane</keyword>
<dbReference type="GO" id="GO:0005886">
    <property type="term" value="C:plasma membrane"/>
    <property type="evidence" value="ECO:0007669"/>
    <property type="project" value="UniProtKB-SubCell"/>
</dbReference>
<comment type="subcellular location">
    <subcellularLocation>
        <location evidence="1 9">Cell membrane</location>
        <topology evidence="1 9">Peripheral membrane protein</topology>
    </subcellularLocation>
</comment>
<dbReference type="RefSeq" id="WP_152806303.1">
    <property type="nucleotide sequence ID" value="NZ_WHNX01000035.1"/>
</dbReference>
<dbReference type="GO" id="GO:0046933">
    <property type="term" value="F:proton-transporting ATP synthase activity, rotational mechanism"/>
    <property type="evidence" value="ECO:0007669"/>
    <property type="project" value="UniProtKB-UniRule"/>
</dbReference>
<dbReference type="GO" id="GO:0005524">
    <property type="term" value="F:ATP binding"/>
    <property type="evidence" value="ECO:0007669"/>
    <property type="project" value="UniProtKB-UniRule"/>
</dbReference>
<dbReference type="GO" id="GO:0045259">
    <property type="term" value="C:proton-transporting ATP synthase complex"/>
    <property type="evidence" value="ECO:0007669"/>
    <property type="project" value="UniProtKB-KW"/>
</dbReference>
<dbReference type="Pfam" id="PF02823">
    <property type="entry name" value="ATP-synt_DE_N"/>
    <property type="match status" value="1"/>
</dbReference>
<evidence type="ECO:0000259" key="11">
    <source>
        <dbReference type="Pfam" id="PF00401"/>
    </source>
</evidence>
<evidence type="ECO:0000256" key="1">
    <source>
        <dbReference type="ARBA" id="ARBA00004202"/>
    </source>
</evidence>
<keyword evidence="8 9" id="KW-0066">ATP synthesis</keyword>
<dbReference type="AlphaFoldDB" id="A0A6A7KBR5"/>
<evidence type="ECO:0000256" key="10">
    <source>
        <dbReference type="RuleBase" id="RU003656"/>
    </source>
</evidence>
<comment type="similarity">
    <text evidence="2 9 10">Belongs to the ATPase epsilon chain family.</text>
</comment>
<gene>
    <name evidence="9 13" type="primary">atpC</name>
    <name evidence="13" type="ORF">GC105_14535</name>
</gene>
<dbReference type="NCBIfam" id="TIGR01216">
    <property type="entry name" value="ATP_synt_epsi"/>
    <property type="match status" value="1"/>
</dbReference>
<keyword evidence="5 9" id="KW-0406">Ion transport</keyword>
<dbReference type="PANTHER" id="PTHR13822:SF10">
    <property type="entry name" value="ATP SYNTHASE EPSILON CHAIN, CHLOROPLASTIC"/>
    <property type="match status" value="1"/>
</dbReference>
<feature type="domain" description="ATP synthase F1 complex delta/epsilon subunit N-terminal" evidence="12">
    <location>
        <begin position="5"/>
        <end position="82"/>
    </location>
</feature>
<evidence type="ECO:0000256" key="8">
    <source>
        <dbReference type="ARBA" id="ARBA00023310"/>
    </source>
</evidence>
<dbReference type="Gene3D" id="2.60.15.10">
    <property type="entry name" value="F0F1 ATP synthase delta/epsilon subunit, N-terminal"/>
    <property type="match status" value="1"/>
</dbReference>
<evidence type="ECO:0000256" key="7">
    <source>
        <dbReference type="ARBA" id="ARBA00023196"/>
    </source>
</evidence>
<dbReference type="InterPro" id="IPR036794">
    <property type="entry name" value="ATP_F1_dsu/esu_C_sf"/>
</dbReference>
<evidence type="ECO:0000313" key="13">
    <source>
        <dbReference type="EMBL" id="MPW26999.1"/>
    </source>
</evidence>
<evidence type="ECO:0000256" key="6">
    <source>
        <dbReference type="ARBA" id="ARBA00023136"/>
    </source>
</evidence>
<dbReference type="PANTHER" id="PTHR13822">
    <property type="entry name" value="ATP SYNTHASE DELTA/EPSILON CHAIN"/>
    <property type="match status" value="1"/>
</dbReference>
<name>A0A6A7KBR5_9FIRM</name>
<evidence type="ECO:0000256" key="9">
    <source>
        <dbReference type="HAMAP-Rule" id="MF_00530"/>
    </source>
</evidence>
<reference evidence="13 14" key="1">
    <citation type="submission" date="2019-10" db="EMBL/GenBank/DDBJ databases">
        <title>Alkalibaculum tamaniensis sp.nov., a new alkaliphilic acetogen, isolated on methoxylated aromatics from a mud volcano.</title>
        <authorList>
            <person name="Khomyakova M.A."/>
            <person name="Merkel A.Y."/>
            <person name="Bonch-Osmolovskaya E.A."/>
            <person name="Slobodkin A.I."/>
        </authorList>
    </citation>
    <scope>NUCLEOTIDE SEQUENCE [LARGE SCALE GENOMIC DNA]</scope>
    <source>
        <strain evidence="13 14">M08DMB</strain>
    </source>
</reference>
<evidence type="ECO:0000256" key="5">
    <source>
        <dbReference type="ARBA" id="ARBA00023065"/>
    </source>
</evidence>
<feature type="domain" description="ATP synthase epsilon subunit C-terminal" evidence="11">
    <location>
        <begin position="87"/>
        <end position="129"/>
    </location>
</feature>
<evidence type="ECO:0000256" key="3">
    <source>
        <dbReference type="ARBA" id="ARBA00022448"/>
    </source>
</evidence>
<sequence length="135" mass="14979">MATYRLQIIAAERIFFDEDVEKTVFRGKEGDMAVLQNHTPLTTTLSVGELTIYIGPKNSKKATLINGFAKIEPDKTVILTDCAEWPDEIDPERAQAAKLRAEKRLKDSNADSARAQAALRRAIVRIGVSKTHLGK</sequence>